<feature type="transmembrane region" description="Helical" evidence="7">
    <location>
        <begin position="20"/>
        <end position="37"/>
    </location>
</feature>
<feature type="transmembrane region" description="Helical" evidence="7">
    <location>
        <begin position="318"/>
        <end position="341"/>
    </location>
</feature>
<dbReference type="InterPro" id="IPR022324">
    <property type="entry name" value="Bacilysin_exporter_BacE_put"/>
</dbReference>
<comment type="subcellular location">
    <subcellularLocation>
        <location evidence="1">Cell membrane</location>
        <topology evidence="1">Multi-pass membrane protein</topology>
    </subcellularLocation>
</comment>
<evidence type="ECO:0000256" key="4">
    <source>
        <dbReference type="ARBA" id="ARBA00022692"/>
    </source>
</evidence>
<evidence type="ECO:0000313" key="10">
    <source>
        <dbReference type="Proteomes" id="UP001501510"/>
    </source>
</evidence>
<dbReference type="EMBL" id="BAAACG010000006">
    <property type="protein sequence ID" value="GAA0736627.1"/>
    <property type="molecule type" value="Genomic_DNA"/>
</dbReference>
<comment type="caution">
    <text evidence="9">The sequence shown here is derived from an EMBL/GenBank/DDBJ whole genome shotgun (WGS) entry which is preliminary data.</text>
</comment>
<gene>
    <name evidence="9" type="ORF">GCM10008906_11880</name>
</gene>
<name>A0ABN1JDC3_9CLOT</name>
<dbReference type="InterPro" id="IPR020846">
    <property type="entry name" value="MFS_dom"/>
</dbReference>
<sequence>MECKKSDNNIKKERLWTHNFSLLFQGQLVSVFGNIIYDTALKLWILTKTGSVSLMAVFTAITIIPEIIVSPFAGTFIDRYDKKIILIITDTISGIGIIFVGLASILGILKIWMVVLIGSIVGLCTCFFNPSIDSIIPELVPKSKLIKANSVFSSMSTANNMIGYAFGGFLIKLLGIPIVFLFNGISFLISAFSEYFIKIHKVEKHSEELTFLEDLRFGIRFIKNFKGLKYLYMVISFLNLCAVMSMTLTLPWFQLNKQLGIVAYGVAMGINTLGMFVGFSFLSVINIKSDKKFMMFILSGVLISSTMIVYSFTMNRIIIYSMFFINGISLAVINSLIQISLQNNVPSKIRGKIFAFKNTISSALMPVGMLIAGLLAEKLRINFIVSGDYIVFLIFIIYVLFLPEVKEVINS</sequence>
<dbReference type="Proteomes" id="UP001501510">
    <property type="component" value="Unassembled WGS sequence"/>
</dbReference>
<evidence type="ECO:0000259" key="8">
    <source>
        <dbReference type="PROSITE" id="PS50850"/>
    </source>
</evidence>
<dbReference type="InterPro" id="IPR011701">
    <property type="entry name" value="MFS"/>
</dbReference>
<feature type="transmembrane region" description="Helical" evidence="7">
    <location>
        <begin position="353"/>
        <end position="375"/>
    </location>
</feature>
<feature type="transmembrane region" description="Helical" evidence="7">
    <location>
        <begin position="111"/>
        <end position="130"/>
    </location>
</feature>
<feature type="transmembrane region" description="Helical" evidence="7">
    <location>
        <begin position="259"/>
        <end position="281"/>
    </location>
</feature>
<dbReference type="RefSeq" id="WP_343759823.1">
    <property type="nucleotide sequence ID" value="NZ_BAAACG010000006.1"/>
</dbReference>
<keyword evidence="3" id="KW-1003">Cell membrane</keyword>
<organism evidence="9 10">
    <name type="scientific">Clostridium oceanicum</name>
    <dbReference type="NCBI Taxonomy" id="1543"/>
    <lineage>
        <taxon>Bacteria</taxon>
        <taxon>Bacillati</taxon>
        <taxon>Bacillota</taxon>
        <taxon>Clostridia</taxon>
        <taxon>Eubacteriales</taxon>
        <taxon>Clostridiaceae</taxon>
        <taxon>Clostridium</taxon>
    </lineage>
</organism>
<keyword evidence="2" id="KW-0813">Transport</keyword>
<feature type="domain" description="Major facilitator superfamily (MFS) profile" evidence="8">
    <location>
        <begin position="14"/>
        <end position="406"/>
    </location>
</feature>
<evidence type="ECO:0000313" key="9">
    <source>
        <dbReference type="EMBL" id="GAA0736627.1"/>
    </source>
</evidence>
<keyword evidence="5 7" id="KW-1133">Transmembrane helix</keyword>
<feature type="transmembrane region" description="Helical" evidence="7">
    <location>
        <begin position="177"/>
        <end position="197"/>
    </location>
</feature>
<dbReference type="Pfam" id="PF07690">
    <property type="entry name" value="MFS_1"/>
    <property type="match status" value="1"/>
</dbReference>
<dbReference type="CDD" id="cd06173">
    <property type="entry name" value="MFS_MefA_like"/>
    <property type="match status" value="1"/>
</dbReference>
<evidence type="ECO:0000256" key="1">
    <source>
        <dbReference type="ARBA" id="ARBA00004651"/>
    </source>
</evidence>
<keyword evidence="4 7" id="KW-0812">Transmembrane</keyword>
<keyword evidence="10" id="KW-1185">Reference proteome</keyword>
<accession>A0ABN1JDC3</accession>
<evidence type="ECO:0000256" key="2">
    <source>
        <dbReference type="ARBA" id="ARBA00022448"/>
    </source>
</evidence>
<evidence type="ECO:0000256" key="7">
    <source>
        <dbReference type="SAM" id="Phobius"/>
    </source>
</evidence>
<dbReference type="InterPro" id="IPR036259">
    <property type="entry name" value="MFS_trans_sf"/>
</dbReference>
<protein>
    <submittedName>
        <fullName evidence="9">MFS transporter</fullName>
    </submittedName>
</protein>
<dbReference type="SUPFAM" id="SSF103473">
    <property type="entry name" value="MFS general substrate transporter"/>
    <property type="match status" value="1"/>
</dbReference>
<evidence type="ECO:0000256" key="3">
    <source>
        <dbReference type="ARBA" id="ARBA00022475"/>
    </source>
</evidence>
<dbReference type="PROSITE" id="PS50850">
    <property type="entry name" value="MFS"/>
    <property type="match status" value="1"/>
</dbReference>
<dbReference type="PANTHER" id="PTHR23513">
    <property type="entry name" value="INTEGRAL MEMBRANE EFFLUX PROTEIN-RELATED"/>
    <property type="match status" value="1"/>
</dbReference>
<feature type="transmembrane region" description="Helical" evidence="7">
    <location>
        <begin position="84"/>
        <end position="105"/>
    </location>
</feature>
<dbReference type="Gene3D" id="1.20.1250.20">
    <property type="entry name" value="MFS general substrate transporter like domains"/>
    <property type="match status" value="1"/>
</dbReference>
<feature type="transmembrane region" description="Helical" evidence="7">
    <location>
        <begin position="293"/>
        <end position="312"/>
    </location>
</feature>
<proteinExistence type="predicted"/>
<feature type="transmembrane region" description="Helical" evidence="7">
    <location>
        <begin position="57"/>
        <end position="77"/>
    </location>
</feature>
<feature type="transmembrane region" description="Helical" evidence="7">
    <location>
        <begin position="381"/>
        <end position="401"/>
    </location>
</feature>
<dbReference type="PANTHER" id="PTHR23513:SF6">
    <property type="entry name" value="MAJOR FACILITATOR SUPERFAMILY ASSOCIATED DOMAIN-CONTAINING PROTEIN"/>
    <property type="match status" value="1"/>
</dbReference>
<reference evidence="9 10" key="1">
    <citation type="journal article" date="2019" name="Int. J. Syst. Evol. Microbiol.">
        <title>The Global Catalogue of Microorganisms (GCM) 10K type strain sequencing project: providing services to taxonomists for standard genome sequencing and annotation.</title>
        <authorList>
            <consortium name="The Broad Institute Genomics Platform"/>
            <consortium name="The Broad Institute Genome Sequencing Center for Infectious Disease"/>
            <person name="Wu L."/>
            <person name="Ma J."/>
        </authorList>
    </citation>
    <scope>NUCLEOTIDE SEQUENCE [LARGE SCALE GENOMIC DNA]</scope>
    <source>
        <strain evidence="9 10">JCM 1407</strain>
    </source>
</reference>
<feature type="transmembrane region" description="Helical" evidence="7">
    <location>
        <begin position="230"/>
        <end position="253"/>
    </location>
</feature>
<dbReference type="PRINTS" id="PR01988">
    <property type="entry name" value="EXPORTERBACE"/>
</dbReference>
<feature type="transmembrane region" description="Helical" evidence="7">
    <location>
        <begin position="151"/>
        <end position="171"/>
    </location>
</feature>
<evidence type="ECO:0000256" key="6">
    <source>
        <dbReference type="ARBA" id="ARBA00023136"/>
    </source>
</evidence>
<keyword evidence="6 7" id="KW-0472">Membrane</keyword>
<evidence type="ECO:0000256" key="5">
    <source>
        <dbReference type="ARBA" id="ARBA00022989"/>
    </source>
</evidence>